<dbReference type="HOGENOM" id="CLU_2807365_0_0_5"/>
<organism evidence="2 3">
    <name type="scientific">Martelella endophytica</name>
    <dbReference type="NCBI Taxonomy" id="1486262"/>
    <lineage>
        <taxon>Bacteria</taxon>
        <taxon>Pseudomonadati</taxon>
        <taxon>Pseudomonadota</taxon>
        <taxon>Alphaproteobacteria</taxon>
        <taxon>Hyphomicrobiales</taxon>
        <taxon>Aurantimonadaceae</taxon>
        <taxon>Martelella</taxon>
    </lineage>
</organism>
<gene>
    <name evidence="2" type="ORF">TM49_13690</name>
</gene>
<evidence type="ECO:0000256" key="1">
    <source>
        <dbReference type="SAM" id="MobiDB-lite"/>
    </source>
</evidence>
<evidence type="ECO:0000313" key="3">
    <source>
        <dbReference type="Proteomes" id="UP000032611"/>
    </source>
</evidence>
<dbReference type="AlphaFoldDB" id="A0A0D5LT06"/>
<protein>
    <submittedName>
        <fullName evidence="2">Uncharacterized protein</fullName>
    </submittedName>
</protein>
<dbReference type="KEGG" id="mey:TM49_13690"/>
<keyword evidence="3" id="KW-1185">Reference proteome</keyword>
<dbReference type="STRING" id="1486262.TM49_13690"/>
<evidence type="ECO:0000313" key="2">
    <source>
        <dbReference type="EMBL" id="AJY46493.1"/>
    </source>
</evidence>
<dbReference type="EMBL" id="CP010803">
    <property type="protein sequence ID" value="AJY46493.1"/>
    <property type="molecule type" value="Genomic_DNA"/>
</dbReference>
<reference evidence="2 3" key="1">
    <citation type="journal article" date="2015" name="Genome Announc.">
        <title>Complete genome sequence of Martelella endophytica YC6887, which has antifungal activity associated with a halophyte.</title>
        <authorList>
            <person name="Khan A."/>
            <person name="Khan H."/>
            <person name="Chung E.J."/>
            <person name="Hossain M.T."/>
            <person name="Chung Y.R."/>
        </authorList>
    </citation>
    <scope>NUCLEOTIDE SEQUENCE [LARGE SCALE GENOMIC DNA]</scope>
    <source>
        <strain evidence="2">YC6887</strain>
    </source>
</reference>
<accession>A0A0D5LT06</accession>
<dbReference type="OrthoDB" id="8163964at2"/>
<proteinExistence type="predicted"/>
<sequence>MIKPELPAEARRPCAKPSTLPAKGGLSQAEVVSLWGADRSALNVCETRRAAAVAAVDSATGETTDGD</sequence>
<name>A0A0D5LT06_MAREN</name>
<dbReference type="Proteomes" id="UP000032611">
    <property type="component" value="Chromosome"/>
</dbReference>
<feature type="compositionally biased region" description="Basic and acidic residues" evidence="1">
    <location>
        <begin position="1"/>
        <end position="12"/>
    </location>
</feature>
<dbReference type="PATRIC" id="fig|1486262.3.peg.2826"/>
<feature type="region of interest" description="Disordered" evidence="1">
    <location>
        <begin position="1"/>
        <end position="25"/>
    </location>
</feature>